<dbReference type="Gene3D" id="3.90.1150.10">
    <property type="entry name" value="Aspartate Aminotransferase, domain 1"/>
    <property type="match status" value="1"/>
</dbReference>
<dbReference type="InterPro" id="IPR015421">
    <property type="entry name" value="PyrdxlP-dep_Trfase_major"/>
</dbReference>
<dbReference type="EMBL" id="CAFBND010000042">
    <property type="protein sequence ID" value="CAB4943178.1"/>
    <property type="molecule type" value="Genomic_DNA"/>
</dbReference>
<protein>
    <submittedName>
        <fullName evidence="4">Unannotated protein</fullName>
    </submittedName>
</protein>
<dbReference type="GO" id="GO:0019343">
    <property type="term" value="P:cysteine biosynthetic process via cystathionine"/>
    <property type="evidence" value="ECO:0007669"/>
    <property type="project" value="TreeGrafter"/>
</dbReference>
<dbReference type="AlphaFoldDB" id="A0A6J7JHY2"/>
<dbReference type="EMBL" id="CAFBPU010000034">
    <property type="protein sequence ID" value="CAB5036047.1"/>
    <property type="molecule type" value="Genomic_DNA"/>
</dbReference>
<dbReference type="GO" id="GO:0030170">
    <property type="term" value="F:pyridoxal phosphate binding"/>
    <property type="evidence" value="ECO:0007669"/>
    <property type="project" value="InterPro"/>
</dbReference>
<evidence type="ECO:0000256" key="3">
    <source>
        <dbReference type="ARBA" id="ARBA00022898"/>
    </source>
</evidence>
<dbReference type="PANTHER" id="PTHR11808:SF15">
    <property type="entry name" value="CYSTATHIONINE GAMMA-LYASE"/>
    <property type="match status" value="1"/>
</dbReference>
<name>A0A6J7JHY2_9ZZZZ</name>
<dbReference type="SUPFAM" id="SSF53383">
    <property type="entry name" value="PLP-dependent transferases"/>
    <property type="match status" value="1"/>
</dbReference>
<dbReference type="Gene3D" id="3.40.640.10">
    <property type="entry name" value="Type I PLP-dependent aspartate aminotransferase-like (Major domain)"/>
    <property type="match status" value="1"/>
</dbReference>
<accession>A0A6J7JHY2</accession>
<dbReference type="InterPro" id="IPR054542">
    <property type="entry name" value="Cys_met_metab_PP"/>
</dbReference>
<dbReference type="PANTHER" id="PTHR11808">
    <property type="entry name" value="TRANS-SULFURATION ENZYME FAMILY MEMBER"/>
    <property type="match status" value="1"/>
</dbReference>
<comment type="cofactor">
    <cofactor evidence="1">
        <name>pyridoxal 5'-phosphate</name>
        <dbReference type="ChEBI" id="CHEBI:597326"/>
    </cofactor>
</comment>
<sequence length="392" mass="41209">MTEPPVWTRFETVALHAGQEPDAATGSVVPPIYQVSTYKQDGVGGLRGGYEYSRSGNPTRDALQACLAALEDPLGAAAGTTRGMAFASGLAAEDTLLRAVCAPGGHAVIPDDAYGGTYRLFAKVLARWGLDHTPARLTDLDAVAAAIEPGRTNVVWVETPTNPLLRVADIAAIAEVAHAAGALLVVDNTFASPYLQQPLLLGADIVVHSTTKYLGGHSDVIGGALVARDPEIAEKLAYHQNAMGAVAGPFDSWLVLRGAKTLAVRMDRHCANAKVIVEMLLAHPKVIEVFYPGIEGHDGYSLARKQMRDFGGMVSFRVSGGESAAVEVCNRARLFTLGESLGGVESLIEHPGRMTHASVAGTPLEVPADLVRLSVGLEHVDDLIADLSQALG</sequence>
<evidence type="ECO:0000313" key="5">
    <source>
        <dbReference type="EMBL" id="CAB5036047.1"/>
    </source>
</evidence>
<evidence type="ECO:0000313" key="4">
    <source>
        <dbReference type="EMBL" id="CAB4943178.1"/>
    </source>
</evidence>
<dbReference type="FunFam" id="3.40.640.10:FF:000009">
    <property type="entry name" value="Cystathionine gamma-synthase homolog"/>
    <property type="match status" value="1"/>
</dbReference>
<dbReference type="PROSITE" id="PS00868">
    <property type="entry name" value="CYS_MET_METAB_PP"/>
    <property type="match status" value="1"/>
</dbReference>
<dbReference type="GO" id="GO:0004123">
    <property type="term" value="F:cystathionine gamma-lyase activity"/>
    <property type="evidence" value="ECO:0007669"/>
    <property type="project" value="TreeGrafter"/>
</dbReference>
<dbReference type="InterPro" id="IPR000277">
    <property type="entry name" value="Cys/Met-Metab_PyrdxlP-dep_enz"/>
</dbReference>
<comment type="similarity">
    <text evidence="2">Belongs to the trans-sulfuration enzymes family.</text>
</comment>
<organism evidence="4">
    <name type="scientific">freshwater metagenome</name>
    <dbReference type="NCBI Taxonomy" id="449393"/>
    <lineage>
        <taxon>unclassified sequences</taxon>
        <taxon>metagenomes</taxon>
        <taxon>ecological metagenomes</taxon>
    </lineage>
</organism>
<dbReference type="InterPro" id="IPR015422">
    <property type="entry name" value="PyrdxlP-dep_Trfase_small"/>
</dbReference>
<dbReference type="GO" id="GO:0003962">
    <property type="term" value="F:cystathionine gamma-synthase activity"/>
    <property type="evidence" value="ECO:0007669"/>
    <property type="project" value="TreeGrafter"/>
</dbReference>
<keyword evidence="3" id="KW-0663">Pyridoxal phosphate</keyword>
<reference evidence="4" key="1">
    <citation type="submission" date="2020-05" db="EMBL/GenBank/DDBJ databases">
        <authorList>
            <person name="Chiriac C."/>
            <person name="Salcher M."/>
            <person name="Ghai R."/>
            <person name="Kavagutti S V."/>
        </authorList>
    </citation>
    <scope>NUCLEOTIDE SEQUENCE</scope>
</reference>
<evidence type="ECO:0000256" key="1">
    <source>
        <dbReference type="ARBA" id="ARBA00001933"/>
    </source>
</evidence>
<gene>
    <name evidence="4" type="ORF">UFOPK3752_01190</name>
    <name evidence="5" type="ORF">UFOPK4150_01587</name>
</gene>
<dbReference type="CDD" id="cd00614">
    <property type="entry name" value="CGS_like"/>
    <property type="match status" value="1"/>
</dbReference>
<dbReference type="NCBIfam" id="NF005871">
    <property type="entry name" value="PRK07811.1"/>
    <property type="match status" value="1"/>
</dbReference>
<dbReference type="GO" id="GO:0019346">
    <property type="term" value="P:transsulfuration"/>
    <property type="evidence" value="ECO:0007669"/>
    <property type="project" value="InterPro"/>
</dbReference>
<dbReference type="GO" id="GO:0005737">
    <property type="term" value="C:cytoplasm"/>
    <property type="evidence" value="ECO:0007669"/>
    <property type="project" value="TreeGrafter"/>
</dbReference>
<dbReference type="Pfam" id="PF01053">
    <property type="entry name" value="Cys_Met_Meta_PP"/>
    <property type="match status" value="1"/>
</dbReference>
<evidence type="ECO:0000256" key="2">
    <source>
        <dbReference type="ARBA" id="ARBA00009077"/>
    </source>
</evidence>
<dbReference type="InterPro" id="IPR015424">
    <property type="entry name" value="PyrdxlP-dep_Trfase"/>
</dbReference>
<proteinExistence type="inferred from homology"/>
<dbReference type="PIRSF" id="PIRSF001434">
    <property type="entry name" value="CGS"/>
    <property type="match status" value="1"/>
</dbReference>